<reference evidence="1 2" key="1">
    <citation type="journal article" date="2018" name="Mol. Plant">
        <title>The genome of Artemisia annua provides insight into the evolution of Asteraceae family and artemisinin biosynthesis.</title>
        <authorList>
            <person name="Shen Q."/>
            <person name="Zhang L."/>
            <person name="Liao Z."/>
            <person name="Wang S."/>
            <person name="Yan T."/>
            <person name="Shi P."/>
            <person name="Liu M."/>
            <person name="Fu X."/>
            <person name="Pan Q."/>
            <person name="Wang Y."/>
            <person name="Lv Z."/>
            <person name="Lu X."/>
            <person name="Zhang F."/>
            <person name="Jiang W."/>
            <person name="Ma Y."/>
            <person name="Chen M."/>
            <person name="Hao X."/>
            <person name="Li L."/>
            <person name="Tang Y."/>
            <person name="Lv G."/>
            <person name="Zhou Y."/>
            <person name="Sun X."/>
            <person name="Brodelius P.E."/>
            <person name="Rose J.K.C."/>
            <person name="Tang K."/>
        </authorList>
    </citation>
    <scope>NUCLEOTIDE SEQUENCE [LARGE SCALE GENOMIC DNA]</scope>
    <source>
        <strain evidence="2">cv. Huhao1</strain>
        <tissue evidence="1">Leaf</tissue>
    </source>
</reference>
<gene>
    <name evidence="1" type="ORF">CTI12_AA577620</name>
</gene>
<dbReference type="STRING" id="35608.A0A2U1KQ25"/>
<keyword evidence="2" id="KW-1185">Reference proteome</keyword>
<proteinExistence type="predicted"/>
<dbReference type="PANTHER" id="PTHR33116:SF86">
    <property type="entry name" value="REVERSE TRANSCRIPTASE DOMAIN-CONTAINING PROTEIN"/>
    <property type="match status" value="1"/>
</dbReference>
<name>A0A2U1KQ25_ARTAN</name>
<comment type="caution">
    <text evidence="1">The sequence shown here is derived from an EMBL/GenBank/DDBJ whole genome shotgun (WGS) entry which is preliminary data.</text>
</comment>
<dbReference type="EMBL" id="PKPP01015205">
    <property type="protein sequence ID" value="PWA38855.1"/>
    <property type="molecule type" value="Genomic_DNA"/>
</dbReference>
<accession>A0A2U1KQ25</accession>
<dbReference type="OrthoDB" id="851239at2759"/>
<sequence length="165" mass="18526">MDPRGFQEVIEVLNTVVTDEMNSDLQAPVTDAEIYRASKQLGGLKAPASGQSVNFEKSSVFFSSNTPSLLSKDICDALHVQPTDPKAKYLGLPSIYGKLKSELFSFLLEKVLLKMQGWKQKLLSQAGRETLIKSVIQAIPSYTMQCYLLPKNLLNKLMTYVRRFF</sequence>
<evidence type="ECO:0000313" key="2">
    <source>
        <dbReference type="Proteomes" id="UP000245207"/>
    </source>
</evidence>
<dbReference type="Proteomes" id="UP000245207">
    <property type="component" value="Unassembled WGS sequence"/>
</dbReference>
<evidence type="ECO:0000313" key="1">
    <source>
        <dbReference type="EMBL" id="PWA38855.1"/>
    </source>
</evidence>
<protein>
    <submittedName>
        <fullName evidence="1">Uncharacterized protein</fullName>
    </submittedName>
</protein>
<organism evidence="1 2">
    <name type="scientific">Artemisia annua</name>
    <name type="common">Sweet wormwood</name>
    <dbReference type="NCBI Taxonomy" id="35608"/>
    <lineage>
        <taxon>Eukaryota</taxon>
        <taxon>Viridiplantae</taxon>
        <taxon>Streptophyta</taxon>
        <taxon>Embryophyta</taxon>
        <taxon>Tracheophyta</taxon>
        <taxon>Spermatophyta</taxon>
        <taxon>Magnoliopsida</taxon>
        <taxon>eudicotyledons</taxon>
        <taxon>Gunneridae</taxon>
        <taxon>Pentapetalae</taxon>
        <taxon>asterids</taxon>
        <taxon>campanulids</taxon>
        <taxon>Asterales</taxon>
        <taxon>Asteraceae</taxon>
        <taxon>Asteroideae</taxon>
        <taxon>Anthemideae</taxon>
        <taxon>Artemisiinae</taxon>
        <taxon>Artemisia</taxon>
    </lineage>
</organism>
<dbReference type="AlphaFoldDB" id="A0A2U1KQ25"/>
<dbReference type="PANTHER" id="PTHR33116">
    <property type="entry name" value="REVERSE TRANSCRIPTASE ZINC-BINDING DOMAIN-CONTAINING PROTEIN-RELATED-RELATED"/>
    <property type="match status" value="1"/>
</dbReference>